<gene>
    <name evidence="1" type="ORF">P278_22490</name>
</gene>
<accession>W2ULX5</accession>
<protein>
    <recommendedName>
        <fullName evidence="3">Lipoprotein</fullName>
    </recommendedName>
</protein>
<name>W2ULX5_9FLAO</name>
<keyword evidence="2" id="KW-1185">Reference proteome</keyword>
<evidence type="ECO:0000313" key="1">
    <source>
        <dbReference type="EMBL" id="ETN94307.1"/>
    </source>
</evidence>
<dbReference type="Pfam" id="PF12771">
    <property type="entry name" value="SusD-like_2"/>
    <property type="match status" value="1"/>
</dbReference>
<dbReference type="InterPro" id="IPR011990">
    <property type="entry name" value="TPR-like_helical_dom_sf"/>
</dbReference>
<sequence>MMKIKNIFHTSLALLAIAFVGCDKDHFADLNSNPSDLSEPDLRFSVAKSVELMYNNDYTIWFYTNFDYVFPWSQLTGVGVGNNEDFVVMGPYGNQQLYPSLYSNVRDVRFRIDALPAEEQAGMQAMKAMTVPTLIQPYLTVTDNQGSLPYTEAALASYTTPALLTPVYDNQELMFNTWLEELDMAIESLTASNQLDIGGQDVVYGGDYTKWAKFCNLLKLKIAARLVNKDRAKALSIAEEVANSPVGYMNSLDDDFIYKRDKNYFGTGNGNQPGAAGKNVVDFLIANKDPRVRYLFTKNGFNAEVVQAFIDAGKDLPPYVEQYVMTDVDGNFAGWEAPGEPWVRYFGAPLSPDERFDATNDPYFQQSELNRISLDGVEKTYASTSSYSERITRTGINYTYPTRPGGRVIEKRDNFPSLEVILGSSAETNLYLAEFKLLGANIPGTAQEYFNRGVELSVLRLDALAENNGQPYYESDPVYTDEAEAEAAATKLRAGEIADLLTQPAYDLSTDGLEKVYIQQYINFAATPGDLWTLVRRSGVPKTGSAYFPREALLASGSELTIPRRFTIETPTGDDANFENRASAIEEQGFTTGTNDPATLNTERIWFDKENPNYGVGPNN</sequence>
<dbReference type="eggNOG" id="ENOG502Z89P">
    <property type="taxonomic scope" value="Bacteria"/>
</dbReference>
<dbReference type="Proteomes" id="UP000018850">
    <property type="component" value="Unassembled WGS sequence"/>
</dbReference>
<evidence type="ECO:0008006" key="3">
    <source>
        <dbReference type="Google" id="ProtNLM"/>
    </source>
</evidence>
<dbReference type="STRING" id="376730.SAMN04487906_3274"/>
<dbReference type="SUPFAM" id="SSF48452">
    <property type="entry name" value="TPR-like"/>
    <property type="match status" value="1"/>
</dbReference>
<proteinExistence type="predicted"/>
<evidence type="ECO:0000313" key="2">
    <source>
        <dbReference type="Proteomes" id="UP000018850"/>
    </source>
</evidence>
<dbReference type="AlphaFoldDB" id="W2ULX5"/>
<reference evidence="1 2" key="2">
    <citation type="journal article" date="2016" name="Genome Announc.">
        <title>Draft Genome Sequence of Zhouia amylolytica AD3, Isolated from Tidal Flat Sediment.</title>
        <authorList>
            <person name="Jia B."/>
            <person name="Jin H.M."/>
            <person name="Lee H.J."/>
            <person name="Jeon C.O."/>
        </authorList>
    </citation>
    <scope>NUCLEOTIDE SEQUENCE [LARGE SCALE GENOMIC DNA]</scope>
    <source>
        <strain evidence="1 2">AD3</strain>
    </source>
</reference>
<dbReference type="RefSeq" id="WP_051413528.1">
    <property type="nucleotide sequence ID" value="NZ_AYXY01000023.1"/>
</dbReference>
<dbReference type="Gene3D" id="1.25.40.390">
    <property type="match status" value="2"/>
</dbReference>
<organism evidence="1 2">
    <name type="scientific">Zhouia amylolytica AD3</name>
    <dbReference type="NCBI Taxonomy" id="1286632"/>
    <lineage>
        <taxon>Bacteria</taxon>
        <taxon>Pseudomonadati</taxon>
        <taxon>Bacteroidota</taxon>
        <taxon>Flavobacteriia</taxon>
        <taxon>Flavobacteriales</taxon>
        <taxon>Flavobacteriaceae</taxon>
        <taxon>Zhouia</taxon>
    </lineage>
</organism>
<dbReference type="InterPro" id="IPR041662">
    <property type="entry name" value="SusD-like_2"/>
</dbReference>
<reference evidence="2" key="1">
    <citation type="submission" date="2013-11" db="EMBL/GenBank/DDBJ databases">
        <title>Draft genome sequence from a member of Zhouia, isolated tidal flat.</title>
        <authorList>
            <person name="Jin H."/>
            <person name="Jeon C.O."/>
        </authorList>
    </citation>
    <scope>NUCLEOTIDE SEQUENCE [LARGE SCALE GENOMIC DNA]</scope>
    <source>
        <strain evidence="2">AD3</strain>
    </source>
</reference>
<dbReference type="EMBL" id="AYXY01000023">
    <property type="protein sequence ID" value="ETN94307.1"/>
    <property type="molecule type" value="Genomic_DNA"/>
</dbReference>
<dbReference type="PROSITE" id="PS51257">
    <property type="entry name" value="PROKAR_LIPOPROTEIN"/>
    <property type="match status" value="1"/>
</dbReference>
<dbReference type="PATRIC" id="fig|1286632.3.peg.2242"/>
<comment type="caution">
    <text evidence="1">The sequence shown here is derived from an EMBL/GenBank/DDBJ whole genome shotgun (WGS) entry which is preliminary data.</text>
</comment>